<evidence type="ECO:0008006" key="3">
    <source>
        <dbReference type="Google" id="ProtNLM"/>
    </source>
</evidence>
<dbReference type="RefSeq" id="WP_260748891.1">
    <property type="nucleotide sequence ID" value="NZ_CP092109.1"/>
</dbReference>
<reference evidence="1" key="1">
    <citation type="journal article" date="2022" name="Environ. Microbiol.">
        <title>Geoalkalibacter halelectricus SAP #1 sp. nov. possessing extracellular electron transfer and mineral#reducing capabilities from a haloalkaline environment.</title>
        <authorList>
            <person name="Yadav S."/>
            <person name="Singh R."/>
            <person name="Sundharam S.S."/>
            <person name="Chaudhary S."/>
            <person name="Krishnamurthi S."/>
            <person name="Patil S.A."/>
        </authorList>
    </citation>
    <scope>NUCLEOTIDE SEQUENCE</scope>
    <source>
        <strain evidence="1">SAP-1</strain>
    </source>
</reference>
<name>A0ABY5ZN17_9BACT</name>
<accession>A0ABY5ZN17</accession>
<proteinExistence type="predicted"/>
<evidence type="ECO:0000313" key="1">
    <source>
        <dbReference type="EMBL" id="UWZ80535.1"/>
    </source>
</evidence>
<gene>
    <name evidence="1" type="ORF">L9S41_03830</name>
</gene>
<keyword evidence="2" id="KW-1185">Reference proteome</keyword>
<dbReference type="InterPro" id="IPR036737">
    <property type="entry name" value="OmpA-like_sf"/>
</dbReference>
<protein>
    <recommendedName>
        <fullName evidence="3">OmpA family protein</fullName>
    </recommendedName>
</protein>
<dbReference type="Gene3D" id="3.30.1330.60">
    <property type="entry name" value="OmpA-like domain"/>
    <property type="match status" value="1"/>
</dbReference>
<dbReference type="Proteomes" id="UP001060414">
    <property type="component" value="Chromosome"/>
</dbReference>
<dbReference type="SUPFAM" id="SSF103088">
    <property type="entry name" value="OmpA-like"/>
    <property type="match status" value="1"/>
</dbReference>
<organism evidence="1 2">
    <name type="scientific">Geoalkalibacter halelectricus</name>
    <dbReference type="NCBI Taxonomy" id="2847045"/>
    <lineage>
        <taxon>Bacteria</taxon>
        <taxon>Pseudomonadati</taxon>
        <taxon>Thermodesulfobacteriota</taxon>
        <taxon>Desulfuromonadia</taxon>
        <taxon>Desulfuromonadales</taxon>
        <taxon>Geoalkalibacteraceae</taxon>
        <taxon>Geoalkalibacter</taxon>
    </lineage>
</organism>
<evidence type="ECO:0000313" key="2">
    <source>
        <dbReference type="Proteomes" id="UP001060414"/>
    </source>
</evidence>
<sequence length="158" mass="16994">MKFILTALYVMLFYVLAWAEAPMSAQQPATHDLLAGRKVLGTVDFLPGADDLSAQGLTQLAGLMPGLRDLDYDRLLVRIEGFSSSGGGGGDAVTLAMVRAQSVGEAIKERLPKFSLILTGFAAKSDRNDTLSPDRVEIVLYDNLMDIGTAGMEEVITR</sequence>
<dbReference type="EMBL" id="CP092109">
    <property type="protein sequence ID" value="UWZ80535.1"/>
    <property type="molecule type" value="Genomic_DNA"/>
</dbReference>